<dbReference type="Proteomes" id="UP000050509">
    <property type="component" value="Unassembled WGS sequence"/>
</dbReference>
<dbReference type="PANTHER" id="PTHR33498">
    <property type="entry name" value="TRANSPOSASE FOR INSERTION SEQUENCE ELEMENT IS1557"/>
    <property type="match status" value="1"/>
</dbReference>
<comment type="caution">
    <text evidence="2">The sequence shown here is derived from an EMBL/GenBank/DDBJ whole genome shotgun (WGS) entry which is preliminary data.</text>
</comment>
<dbReference type="PANTHER" id="PTHR33498:SF1">
    <property type="entry name" value="TRANSPOSASE FOR INSERTION SEQUENCE ELEMENT IS1557"/>
    <property type="match status" value="1"/>
</dbReference>
<evidence type="ECO:0000313" key="3">
    <source>
        <dbReference type="Proteomes" id="UP000050509"/>
    </source>
</evidence>
<proteinExistence type="predicted"/>
<dbReference type="InterPro" id="IPR047951">
    <property type="entry name" value="Transpos_ISL3"/>
</dbReference>
<protein>
    <recommendedName>
        <fullName evidence="1">Transposase IS204/IS1001/IS1096/IS1165 DDE domain-containing protein</fullName>
    </recommendedName>
</protein>
<accession>A0A0P9D5R6</accession>
<keyword evidence="3" id="KW-1185">Reference proteome</keyword>
<evidence type="ECO:0000259" key="1">
    <source>
        <dbReference type="Pfam" id="PF01610"/>
    </source>
</evidence>
<dbReference type="EMBL" id="LJCR01000061">
    <property type="protein sequence ID" value="KPV54410.1"/>
    <property type="molecule type" value="Genomic_DNA"/>
</dbReference>
<gene>
    <name evidence="2" type="ORF">SE17_03930</name>
</gene>
<reference evidence="2 3" key="1">
    <citation type="submission" date="2015-09" db="EMBL/GenBank/DDBJ databases">
        <title>Draft genome sequence of Kouleothrix aurantiaca JCM 19913.</title>
        <authorList>
            <person name="Hemp J."/>
        </authorList>
    </citation>
    <scope>NUCLEOTIDE SEQUENCE [LARGE SCALE GENOMIC DNA]</scope>
    <source>
        <strain evidence="2 3">COM-B</strain>
    </source>
</reference>
<name>A0A0P9D5R6_9CHLR</name>
<dbReference type="NCBIfam" id="NF033550">
    <property type="entry name" value="transpos_ISL3"/>
    <property type="match status" value="1"/>
</dbReference>
<dbReference type="Pfam" id="PF01610">
    <property type="entry name" value="DDE_Tnp_ISL3"/>
    <property type="match status" value="1"/>
</dbReference>
<evidence type="ECO:0000313" key="2">
    <source>
        <dbReference type="EMBL" id="KPV54410.1"/>
    </source>
</evidence>
<dbReference type="PATRIC" id="fig|186479.3.peg.9318"/>
<feature type="domain" description="Transposase IS204/IS1001/IS1096/IS1165 DDE" evidence="1">
    <location>
        <begin position="158"/>
        <end position="403"/>
    </location>
</feature>
<dbReference type="InterPro" id="IPR002560">
    <property type="entry name" value="Transposase_DDE"/>
</dbReference>
<dbReference type="AlphaFoldDB" id="A0A0P9D5R6"/>
<organism evidence="2 3">
    <name type="scientific">Kouleothrix aurantiaca</name>
    <dbReference type="NCBI Taxonomy" id="186479"/>
    <lineage>
        <taxon>Bacteria</taxon>
        <taxon>Bacillati</taxon>
        <taxon>Chloroflexota</taxon>
        <taxon>Chloroflexia</taxon>
        <taxon>Chloroflexales</taxon>
        <taxon>Roseiflexineae</taxon>
        <taxon>Roseiflexaceae</taxon>
        <taxon>Kouleothrix</taxon>
    </lineage>
</organism>
<sequence>MPKHPLISIPLDIPDVRVLQTELTKDGELILTVESTLSSTTCRRCGRIISERHGVDEPRLLRHLPSFSRVVYLRIRPKRFRCPWCEGHPTTTQQLDWYDPNALHTKAYERHLILQLVNSTIADVEAKEDVTYAALLGILDRWIASSVEWEALEPFATLGIDEIALLKGHRDFVAVISAQTERGDLHVLAVLPDRLKASVVAWLLNIPEAIRVHITTVCTDMWEGYITAVEEALPNATIVLDRFHVIRHARDGVDTLRKQEVRRLKKELPTEAADTFKHTLWPFRKRSDALDTADQERLETLLAASPALRQAYVLREQLTRIFDTARSKADGMRRLRLWRRRVEKSALRCFDPFLKLLSSRLDLIANYFISHQTSSFVEGLNNKLKVLKRRCYGLRNVAHLFQRLTLDLEGYRRFSPWRTATYSVVSGKS</sequence>